<accession>A0A806KAY3</accession>
<dbReference type="EMBL" id="JQ844169">
    <property type="protein sequence ID" value="AGS51746.1"/>
    <property type="molecule type" value="Genomic_DNA"/>
</dbReference>
<proteinExistence type="predicted"/>
<reference evidence="1" key="1">
    <citation type="submission" date="2012-03" db="EMBL/GenBank/DDBJ databases">
        <title>Functional metagenomics reveals considerable lignocellulase gene clusters in the gut microbiome of a wood-feeding higher termite.</title>
        <authorList>
            <person name="Liu N."/>
        </authorList>
    </citation>
    <scope>NUCLEOTIDE SEQUENCE</scope>
</reference>
<sequence length="183" mass="21069">MPGEYRKTAERLFPSNGFSFGKGPDLKTAVNFAEILGIGAEYQRVLSLDIGSAVMQVFLEHFQNNLDLLIQKTWVEKSDERRKEKLQDEVPVFMATIEKGDFHKAIEEFGAILKELAYLFFGAQSEKDDFTEYTFRIDAQMGLFWWYGGRLASLKELNMKNSDQNNKILWAVLLLGLCYLTNF</sequence>
<organism evidence="1">
    <name type="scientific">uncultured bacterium contig00037</name>
    <dbReference type="NCBI Taxonomy" id="1181525"/>
    <lineage>
        <taxon>Bacteria</taxon>
        <taxon>environmental samples</taxon>
    </lineage>
</organism>
<protein>
    <submittedName>
        <fullName evidence="1">Uncharacterized protein</fullName>
    </submittedName>
</protein>
<name>A0A806KAY3_9BACT</name>
<evidence type="ECO:0000313" key="1">
    <source>
        <dbReference type="EMBL" id="AGS51746.1"/>
    </source>
</evidence>
<dbReference type="AlphaFoldDB" id="A0A806KAY3"/>